<evidence type="ECO:0008006" key="5">
    <source>
        <dbReference type="Google" id="ProtNLM"/>
    </source>
</evidence>
<dbReference type="OrthoDB" id="8720331at2"/>
<sequence length="77" mass="8931">MATNQNPVAQSLRTLTRRFDDTCANINEFQRRQTNGEPTDPNEFVRLLQEQSVTHTVMNAQFNLLQKPLKTVLNETR</sequence>
<name>A0A562PE26_9BURK</name>
<keyword evidence="4" id="KW-1185">Reference proteome</keyword>
<reference evidence="2" key="2">
    <citation type="submission" date="2019-07" db="EMBL/GenBank/DDBJ databases">
        <authorList>
            <person name="Whitman W."/>
            <person name="Huntemann M."/>
            <person name="Clum A."/>
            <person name="Pillay M."/>
            <person name="Palaniappan K."/>
            <person name="Varghese N."/>
            <person name="Mikhailova N."/>
            <person name="Stamatis D."/>
            <person name="Reddy T."/>
            <person name="Daum C."/>
            <person name="Shapiro N."/>
            <person name="Ivanova N."/>
            <person name="Kyrpides N."/>
            <person name="Woyke T."/>
        </authorList>
    </citation>
    <scope>NUCLEOTIDE SEQUENCE</scope>
    <source>
        <strain evidence="2">CGMCC 1.10685</strain>
    </source>
</reference>
<evidence type="ECO:0000313" key="2">
    <source>
        <dbReference type="EMBL" id="TWI42480.1"/>
    </source>
</evidence>
<dbReference type="EMBL" id="CP046904">
    <property type="protein sequence ID" value="QGZ42146.1"/>
    <property type="molecule type" value="Genomic_DNA"/>
</dbReference>
<protein>
    <recommendedName>
        <fullName evidence="5">Type III secretion protein</fullName>
    </recommendedName>
</protein>
<proteinExistence type="predicted"/>
<dbReference type="EMBL" id="VLKW01000014">
    <property type="protein sequence ID" value="TWI42480.1"/>
    <property type="molecule type" value="Genomic_DNA"/>
</dbReference>
<dbReference type="RefSeq" id="WP_145881290.1">
    <property type="nucleotide sequence ID" value="NZ_CP046904.1"/>
</dbReference>
<gene>
    <name evidence="1" type="ORF">GO485_25945</name>
    <name evidence="2" type="ORF">IP92_05456</name>
</gene>
<dbReference type="Proteomes" id="UP000315112">
    <property type="component" value="Unassembled WGS sequence"/>
</dbReference>
<reference evidence="1 4" key="3">
    <citation type="submission" date="2019-12" db="EMBL/GenBank/DDBJ databases">
        <title>Draft Genome Sequences of Six Type Strains of the Genus Massilia.</title>
        <authorList>
            <person name="Miess H."/>
            <person name="Frediansyah A."/>
            <person name="Goeker M."/>
            <person name="Gross H."/>
        </authorList>
    </citation>
    <scope>NUCLEOTIDE SEQUENCE [LARGE SCALE GENOMIC DNA]</scope>
    <source>
        <strain evidence="1 4">DSM 26639</strain>
    </source>
</reference>
<evidence type="ECO:0000313" key="3">
    <source>
        <dbReference type="Proteomes" id="UP000315112"/>
    </source>
</evidence>
<accession>A0A562PE26</accession>
<dbReference type="Proteomes" id="UP000437862">
    <property type="component" value="Chromosome"/>
</dbReference>
<dbReference type="AlphaFoldDB" id="A0A562PE26"/>
<evidence type="ECO:0000313" key="4">
    <source>
        <dbReference type="Proteomes" id="UP000437862"/>
    </source>
</evidence>
<reference evidence="2 3" key="1">
    <citation type="journal article" date="2015" name="Stand. Genomic Sci.">
        <title>Genomic Encyclopedia of Bacterial and Archaeal Type Strains, Phase III: the genomes of soil and plant-associated and newly described type strains.</title>
        <authorList>
            <person name="Whitman W.B."/>
            <person name="Woyke T."/>
            <person name="Klenk H.P."/>
            <person name="Zhou Y."/>
            <person name="Lilburn T.G."/>
            <person name="Beck B.J."/>
            <person name="De Vos P."/>
            <person name="Vandamme P."/>
            <person name="Eisen J.A."/>
            <person name="Garrity G."/>
            <person name="Hugenholtz P."/>
            <person name="Kyrpides N.C."/>
        </authorList>
    </citation>
    <scope>NUCLEOTIDE SEQUENCE [LARGE SCALE GENOMIC DNA]</scope>
    <source>
        <strain evidence="2 3">CGMCC 1.10685</strain>
    </source>
</reference>
<evidence type="ECO:0000313" key="1">
    <source>
        <dbReference type="EMBL" id="QGZ42146.1"/>
    </source>
</evidence>
<organism evidence="2 3">
    <name type="scientific">Pseudoduganella flava</name>
    <dbReference type="NCBI Taxonomy" id="871742"/>
    <lineage>
        <taxon>Bacteria</taxon>
        <taxon>Pseudomonadati</taxon>
        <taxon>Pseudomonadota</taxon>
        <taxon>Betaproteobacteria</taxon>
        <taxon>Burkholderiales</taxon>
        <taxon>Oxalobacteraceae</taxon>
        <taxon>Telluria group</taxon>
        <taxon>Pseudoduganella</taxon>
    </lineage>
</organism>